<feature type="transmembrane region" description="Helical" evidence="8">
    <location>
        <begin position="281"/>
        <end position="301"/>
    </location>
</feature>
<evidence type="ECO:0000256" key="3">
    <source>
        <dbReference type="ARBA" id="ARBA00022553"/>
    </source>
</evidence>
<evidence type="ECO:0000256" key="2">
    <source>
        <dbReference type="ARBA" id="ARBA00012438"/>
    </source>
</evidence>
<dbReference type="PANTHER" id="PTHR43047">
    <property type="entry name" value="TWO-COMPONENT HISTIDINE PROTEIN KINASE"/>
    <property type="match status" value="1"/>
</dbReference>
<dbReference type="InterPro" id="IPR001789">
    <property type="entry name" value="Sig_transdc_resp-reg_receiver"/>
</dbReference>
<dbReference type="SUPFAM" id="SSF47226">
    <property type="entry name" value="Histidine-containing phosphotransfer domain, HPT domain"/>
    <property type="match status" value="1"/>
</dbReference>
<name>A0A250FVT4_9FLAO</name>
<dbReference type="Gene3D" id="3.30.565.10">
    <property type="entry name" value="Histidine kinase-like ATPase, C-terminal domain"/>
    <property type="match status" value="1"/>
</dbReference>
<dbReference type="AlphaFoldDB" id="A0A250FVT4"/>
<dbReference type="CDD" id="cd17546">
    <property type="entry name" value="REC_hyHK_CKI1_RcsC-like"/>
    <property type="match status" value="1"/>
</dbReference>
<dbReference type="SUPFAM" id="SSF55874">
    <property type="entry name" value="ATPase domain of HSP90 chaperone/DNA topoisomerase II/histidine kinase"/>
    <property type="match status" value="1"/>
</dbReference>
<evidence type="ECO:0000259" key="10">
    <source>
        <dbReference type="PROSITE" id="PS50110"/>
    </source>
</evidence>
<dbReference type="Pfam" id="PF00512">
    <property type="entry name" value="HisKA"/>
    <property type="match status" value="1"/>
</dbReference>
<evidence type="ECO:0000256" key="6">
    <source>
        <dbReference type="ARBA" id="ARBA00023012"/>
    </source>
</evidence>
<dbReference type="EMBL" id="CP022387">
    <property type="protein sequence ID" value="ATA88555.1"/>
    <property type="molecule type" value="Genomic_DNA"/>
</dbReference>
<comment type="catalytic activity">
    <reaction evidence="1">
        <text>ATP + protein L-histidine = ADP + protein N-phospho-L-histidine.</text>
        <dbReference type="EC" id="2.7.13.3"/>
    </reaction>
</comment>
<dbReference type="CDD" id="cd16922">
    <property type="entry name" value="HATPase_EvgS-ArcB-TorS-like"/>
    <property type="match status" value="1"/>
</dbReference>
<dbReference type="SMART" id="SM00448">
    <property type="entry name" value="REC"/>
    <property type="match status" value="1"/>
</dbReference>
<dbReference type="Gene3D" id="3.40.50.2300">
    <property type="match status" value="1"/>
</dbReference>
<evidence type="ECO:0000256" key="7">
    <source>
        <dbReference type="PROSITE-ProRule" id="PRU00169"/>
    </source>
</evidence>
<dbReference type="InterPro" id="IPR003594">
    <property type="entry name" value="HATPase_dom"/>
</dbReference>
<evidence type="ECO:0000259" key="9">
    <source>
        <dbReference type="PROSITE" id="PS50109"/>
    </source>
</evidence>
<keyword evidence="8" id="KW-0812">Transmembrane</keyword>
<dbReference type="PANTHER" id="PTHR43047:SF64">
    <property type="entry name" value="HISTIDINE KINASE CONTAINING CHEY-HOMOLOGOUS RECEIVER DOMAIN AND PAS DOMAIN-RELATED"/>
    <property type="match status" value="1"/>
</dbReference>
<evidence type="ECO:0000256" key="4">
    <source>
        <dbReference type="ARBA" id="ARBA00022679"/>
    </source>
</evidence>
<reference evidence="12" key="1">
    <citation type="submission" date="2017-06" db="EMBL/GenBank/DDBJ databases">
        <title>Capnocytophaga spp. assemblies.</title>
        <authorList>
            <person name="Gulvik C.A."/>
        </authorList>
    </citation>
    <scope>NUCLEOTIDE SEQUENCE [LARGE SCALE GENOMIC DNA]</scope>
    <source>
        <strain evidence="12">H2177</strain>
    </source>
</reference>
<feature type="modified residue" description="4-aspartylphosphate" evidence="7">
    <location>
        <position position="627"/>
    </location>
</feature>
<dbReference type="Pfam" id="PF02518">
    <property type="entry name" value="HATPase_c"/>
    <property type="match status" value="1"/>
</dbReference>
<dbReference type="CDD" id="cd00082">
    <property type="entry name" value="HisKA"/>
    <property type="match status" value="1"/>
</dbReference>
<dbReference type="SUPFAM" id="SSF47384">
    <property type="entry name" value="Homodimeric domain of signal transducing histidine kinase"/>
    <property type="match status" value="1"/>
</dbReference>
<dbReference type="InterPro" id="IPR036641">
    <property type="entry name" value="HPT_dom_sf"/>
</dbReference>
<dbReference type="SMART" id="SM00388">
    <property type="entry name" value="HisKA"/>
    <property type="match status" value="1"/>
</dbReference>
<dbReference type="InterPro" id="IPR011006">
    <property type="entry name" value="CheY-like_superfamily"/>
</dbReference>
<dbReference type="Pfam" id="PF00072">
    <property type="entry name" value="Response_reg"/>
    <property type="match status" value="1"/>
</dbReference>
<feature type="domain" description="Response regulatory" evidence="10">
    <location>
        <begin position="578"/>
        <end position="693"/>
    </location>
</feature>
<evidence type="ECO:0000256" key="5">
    <source>
        <dbReference type="ARBA" id="ARBA00022777"/>
    </source>
</evidence>
<dbReference type="RefSeq" id="WP_095894833.1">
    <property type="nucleotide sequence ID" value="NZ_CP022387.1"/>
</dbReference>
<dbReference type="InterPro" id="IPR036097">
    <property type="entry name" value="HisK_dim/P_sf"/>
</dbReference>
<protein>
    <recommendedName>
        <fullName evidence="2">histidine kinase</fullName>
        <ecNumber evidence="2">2.7.13.3</ecNumber>
    </recommendedName>
</protein>
<evidence type="ECO:0000313" key="11">
    <source>
        <dbReference type="EMBL" id="ATA88555.1"/>
    </source>
</evidence>
<keyword evidence="8" id="KW-0472">Membrane</keyword>
<dbReference type="Gene3D" id="1.10.287.130">
    <property type="match status" value="1"/>
</dbReference>
<dbReference type="SUPFAM" id="SSF52172">
    <property type="entry name" value="CheY-like"/>
    <property type="match status" value="1"/>
</dbReference>
<dbReference type="InterPro" id="IPR036890">
    <property type="entry name" value="HATPase_C_sf"/>
</dbReference>
<dbReference type="SMART" id="SM00387">
    <property type="entry name" value="HATPase_c"/>
    <property type="match status" value="1"/>
</dbReference>
<keyword evidence="4" id="KW-0808">Transferase</keyword>
<dbReference type="PROSITE" id="PS50110">
    <property type="entry name" value="RESPONSE_REGULATORY"/>
    <property type="match status" value="1"/>
</dbReference>
<dbReference type="PRINTS" id="PR00344">
    <property type="entry name" value="BCTRLSENSOR"/>
</dbReference>
<dbReference type="InterPro" id="IPR004358">
    <property type="entry name" value="Sig_transdc_His_kin-like_C"/>
</dbReference>
<dbReference type="FunFam" id="1.10.287.130:FF:000001">
    <property type="entry name" value="Two-component sensor histidine kinase"/>
    <property type="match status" value="1"/>
</dbReference>
<keyword evidence="5 11" id="KW-0418">Kinase</keyword>
<dbReference type="InterPro" id="IPR005467">
    <property type="entry name" value="His_kinase_dom"/>
</dbReference>
<keyword evidence="6" id="KW-0902">Two-component regulatory system</keyword>
<dbReference type="Gene3D" id="1.20.120.160">
    <property type="entry name" value="HPT domain"/>
    <property type="match status" value="1"/>
</dbReference>
<keyword evidence="8" id="KW-1133">Transmembrane helix</keyword>
<dbReference type="OrthoDB" id="1046984at2"/>
<accession>A0A250FVT4</accession>
<evidence type="ECO:0000313" key="12">
    <source>
        <dbReference type="Proteomes" id="UP000217348"/>
    </source>
</evidence>
<keyword evidence="3 7" id="KW-0597">Phosphoprotein</keyword>
<dbReference type="KEGG" id="csto:CGC58_01650"/>
<dbReference type="GO" id="GO:0000155">
    <property type="term" value="F:phosphorelay sensor kinase activity"/>
    <property type="evidence" value="ECO:0007669"/>
    <property type="project" value="InterPro"/>
</dbReference>
<proteinExistence type="predicted"/>
<evidence type="ECO:0000256" key="1">
    <source>
        <dbReference type="ARBA" id="ARBA00000085"/>
    </source>
</evidence>
<feature type="domain" description="Histidine kinase" evidence="9">
    <location>
        <begin position="334"/>
        <end position="556"/>
    </location>
</feature>
<dbReference type="PROSITE" id="PS50109">
    <property type="entry name" value="HIS_KIN"/>
    <property type="match status" value="1"/>
</dbReference>
<dbReference type="EC" id="2.7.13.3" evidence="2"/>
<evidence type="ECO:0000256" key="8">
    <source>
        <dbReference type="SAM" id="Phobius"/>
    </source>
</evidence>
<dbReference type="FunFam" id="3.30.565.10:FF:000010">
    <property type="entry name" value="Sensor histidine kinase RcsC"/>
    <property type="match status" value="1"/>
</dbReference>
<gene>
    <name evidence="11" type="ORF">CGC58_01650</name>
</gene>
<dbReference type="Proteomes" id="UP000217348">
    <property type="component" value="Chromosome"/>
</dbReference>
<sequence>MKSQKITLKIILGYLLLILTSATVAAVTYKEIQKLTSSENINQSNRDKMLKIGRILTLMNETESAGKIAIRTDDEQALKSFLEKNKILEDSIIKFRKNITSEKHLQMLDTVQMLIQLKSKNLQELKAIQRSDVSSITIRNAIKKLSSLEPSLGHFLLNDNIVTSQERIGPRRDSTSTESETQQDIPSILKRYKDIKIPPTRNQSKFDETVMETLKLLNKVHRETQKYKYKQNEKIQTLWHNDNRMSEKIGDLLSDFEEDILKSSQEINNERQIIFKKSKSFLILSYVFAIIVTVLLSFIIIRDFWKIQAYRQELETANLKTNRLLKSREQLVSMVSHDLRTPLSSIIGYSELLRKQDITEKGKNYLSHIKYSSEYIQKLVDELLDYSKLEAGKITIQKVPINIADTIKEVSDNVKSIYKSKPITLSMEISDTIRNSKFTNDSYRIRQILYNLISNAFKFTEKGEIRIKAEAKPFTDKASEIIISVSDSGIGIKKEQQAHIFDEFTQANTDVSKRYGGSGLGLHISQKLAHLLKGKISLESEENVGSTFTFRFVSEKVTENQKVVSNKWTSDKAPNEIEILAIDDDATILGLIQELLHQKNIKVTPFSNGKEALSKMNSLNFDMVITDIQIPEMNGFHFVTLFNEQYKDNPIPVLAITGRKDVPESFYTQSGFSGILPKPFTPQQFYEKLNSFFPKIETNNFAAPPPLVVDSVEYRPEVLEQFMGDDKDAIIALYETFINDSVKNISNLKQFANIREYENIRAIAHKMRSMFGQINAKREVEILNYLNNISEESDILELRLKINDLEKLFNEECKIAIEKYCHN</sequence>
<dbReference type="InterPro" id="IPR003661">
    <property type="entry name" value="HisK_dim/P_dom"/>
</dbReference>
<organism evidence="11 12">
    <name type="scientific">Capnocytophaga stomatis</name>
    <dbReference type="NCBI Taxonomy" id="1848904"/>
    <lineage>
        <taxon>Bacteria</taxon>
        <taxon>Pseudomonadati</taxon>
        <taxon>Bacteroidota</taxon>
        <taxon>Flavobacteriia</taxon>
        <taxon>Flavobacteriales</taxon>
        <taxon>Flavobacteriaceae</taxon>
        <taxon>Capnocytophaga</taxon>
    </lineage>
</organism>